<name>A0A239VKC2_9MICO</name>
<dbReference type="STRING" id="1121387.GCA_000429885_02118"/>
<gene>
    <name evidence="7" type="primary">drrA_6</name>
    <name evidence="7" type="ORF">SAMEA4475696_01452</name>
</gene>
<dbReference type="SMART" id="SM00382">
    <property type="entry name" value="AAA"/>
    <property type="match status" value="1"/>
</dbReference>
<evidence type="ECO:0000259" key="6">
    <source>
        <dbReference type="PROSITE" id="PS50893"/>
    </source>
</evidence>
<dbReference type="GO" id="GO:0005886">
    <property type="term" value="C:plasma membrane"/>
    <property type="evidence" value="ECO:0007669"/>
    <property type="project" value="UniProtKB-SubCell"/>
</dbReference>
<evidence type="ECO:0000256" key="4">
    <source>
        <dbReference type="ARBA" id="ARBA00022840"/>
    </source>
</evidence>
<dbReference type="PANTHER" id="PTHR42711:SF16">
    <property type="entry name" value="ABC TRANSPORTER ATP-BINDING PROTEIN"/>
    <property type="match status" value="1"/>
</dbReference>
<keyword evidence="3" id="KW-0547">Nucleotide-binding</keyword>
<dbReference type="SUPFAM" id="SSF52540">
    <property type="entry name" value="P-loop containing nucleoside triphosphate hydrolases"/>
    <property type="match status" value="1"/>
</dbReference>
<accession>A0A239VKC2</accession>
<dbReference type="InterPro" id="IPR027417">
    <property type="entry name" value="P-loop_NTPase"/>
</dbReference>
<evidence type="ECO:0000313" key="7">
    <source>
        <dbReference type="EMBL" id="SNV22229.1"/>
    </source>
</evidence>
<keyword evidence="2" id="KW-0813">Transport</keyword>
<dbReference type="GO" id="GO:0016887">
    <property type="term" value="F:ATP hydrolysis activity"/>
    <property type="evidence" value="ECO:0007669"/>
    <property type="project" value="InterPro"/>
</dbReference>
<dbReference type="Gene3D" id="3.40.50.300">
    <property type="entry name" value="P-loop containing nucleotide triphosphate hydrolases"/>
    <property type="match status" value="1"/>
</dbReference>
<dbReference type="EMBL" id="LT906453">
    <property type="protein sequence ID" value="SNV22229.1"/>
    <property type="molecule type" value="Genomic_DNA"/>
</dbReference>
<dbReference type="KEGG" id="dco:SAMEA4475696_1452"/>
<dbReference type="Pfam" id="PF00005">
    <property type="entry name" value="ABC_tran"/>
    <property type="match status" value="1"/>
</dbReference>
<dbReference type="InterPro" id="IPR003439">
    <property type="entry name" value="ABC_transporter-like_ATP-bd"/>
</dbReference>
<keyword evidence="8" id="KW-1185">Reference proteome</keyword>
<dbReference type="EC" id="3.6.3.-" evidence="7"/>
<dbReference type="RefSeq" id="WP_051277683.1">
    <property type="nucleotide sequence ID" value="NZ_JAAFNI010000001.1"/>
</dbReference>
<organism evidence="7 8">
    <name type="scientific">Dermatophilus congolensis</name>
    <dbReference type="NCBI Taxonomy" id="1863"/>
    <lineage>
        <taxon>Bacteria</taxon>
        <taxon>Bacillati</taxon>
        <taxon>Actinomycetota</taxon>
        <taxon>Actinomycetes</taxon>
        <taxon>Micrococcales</taxon>
        <taxon>Dermatophilaceae</taxon>
        <taxon>Dermatophilus</taxon>
    </lineage>
</organism>
<evidence type="ECO:0000256" key="2">
    <source>
        <dbReference type="ARBA" id="ARBA00022448"/>
    </source>
</evidence>
<proteinExistence type="predicted"/>
<dbReference type="InterPro" id="IPR003593">
    <property type="entry name" value="AAA+_ATPase"/>
</dbReference>
<dbReference type="AlphaFoldDB" id="A0A239VKC2"/>
<dbReference type="OrthoDB" id="9804819at2"/>
<dbReference type="Proteomes" id="UP000242637">
    <property type="component" value="Chromosome 1"/>
</dbReference>
<dbReference type="GO" id="GO:0005524">
    <property type="term" value="F:ATP binding"/>
    <property type="evidence" value="ECO:0007669"/>
    <property type="project" value="UniProtKB-KW"/>
</dbReference>
<sequence length="233" mass="24796">MRANTTPAGELRSIRKTYGAITAVDGVSLHVTPGEILALAGPHGAGKTTTLEILAGLRRPDCGHALINGTIPAGSFKARLHVGVQQQHSRLPAGLKVREAIRSASALYLNPGPVKAIVNRLGLDPYQNCTVDTLSTQWQRYLDVALACIGRPSLLILDDPTNGFDSQARADMWHFFGELRNAGVAIITSTHDPAEAEAFADRIIVLTHGRVATYEATSDVLATVNEAPQSTCA</sequence>
<dbReference type="InterPro" id="IPR050763">
    <property type="entry name" value="ABC_transporter_ATP-binding"/>
</dbReference>
<dbReference type="GO" id="GO:0046677">
    <property type="term" value="P:response to antibiotic"/>
    <property type="evidence" value="ECO:0007669"/>
    <property type="project" value="UniProtKB-KW"/>
</dbReference>
<evidence type="ECO:0000256" key="1">
    <source>
        <dbReference type="ARBA" id="ARBA00004202"/>
    </source>
</evidence>
<evidence type="ECO:0000256" key="5">
    <source>
        <dbReference type="ARBA" id="ARBA00023251"/>
    </source>
</evidence>
<evidence type="ECO:0000313" key="8">
    <source>
        <dbReference type="Proteomes" id="UP000242637"/>
    </source>
</evidence>
<comment type="subcellular location">
    <subcellularLocation>
        <location evidence="1">Cell membrane</location>
        <topology evidence="1">Peripheral membrane protein</topology>
    </subcellularLocation>
</comment>
<evidence type="ECO:0000256" key="3">
    <source>
        <dbReference type="ARBA" id="ARBA00022741"/>
    </source>
</evidence>
<dbReference type="PROSITE" id="PS50893">
    <property type="entry name" value="ABC_TRANSPORTER_2"/>
    <property type="match status" value="1"/>
</dbReference>
<keyword evidence="5" id="KW-0046">Antibiotic resistance</keyword>
<dbReference type="GeneID" id="63459665"/>
<keyword evidence="4 7" id="KW-0067">ATP-binding</keyword>
<dbReference type="CDD" id="cd03230">
    <property type="entry name" value="ABC_DR_subfamily_A"/>
    <property type="match status" value="1"/>
</dbReference>
<dbReference type="PANTHER" id="PTHR42711">
    <property type="entry name" value="ABC TRANSPORTER ATP-BINDING PROTEIN"/>
    <property type="match status" value="1"/>
</dbReference>
<reference evidence="7 8" key="1">
    <citation type="submission" date="2017-06" db="EMBL/GenBank/DDBJ databases">
        <authorList>
            <consortium name="Pathogen Informatics"/>
        </authorList>
    </citation>
    <scope>NUCLEOTIDE SEQUENCE [LARGE SCALE GENOMIC DNA]</scope>
    <source>
        <strain evidence="7 8">NCTC13039</strain>
    </source>
</reference>
<keyword evidence="7" id="KW-0378">Hydrolase</keyword>
<protein>
    <submittedName>
        <fullName evidence="7">Daunorubicin/doxorubicin resistance ATP-binding protein DrrA</fullName>
        <ecNumber evidence="7">3.6.3.-</ecNumber>
    </submittedName>
</protein>
<feature type="domain" description="ABC transporter" evidence="6">
    <location>
        <begin position="9"/>
        <end position="233"/>
    </location>
</feature>